<keyword evidence="3" id="KW-0378">Hydrolase</keyword>
<dbReference type="PANTHER" id="PTHR24253">
    <property type="entry name" value="TRANSMEMBRANE PROTEASE SERINE"/>
    <property type="match status" value="1"/>
</dbReference>
<dbReference type="Proteomes" id="UP000288716">
    <property type="component" value="Unassembled WGS sequence"/>
</dbReference>
<feature type="non-terminal residue" evidence="3">
    <location>
        <position position="142"/>
    </location>
</feature>
<dbReference type="InterPro" id="IPR001314">
    <property type="entry name" value="Peptidase_S1A"/>
</dbReference>
<reference evidence="3 4" key="1">
    <citation type="journal article" date="2018" name="Gigascience">
        <title>Genomes of trombidid mites reveal novel predicted allergens and laterally-transferred genes associated with secondary metabolism.</title>
        <authorList>
            <person name="Dong X."/>
            <person name="Chaisiri K."/>
            <person name="Xia D."/>
            <person name="Armstrong S.D."/>
            <person name="Fang Y."/>
            <person name="Donnelly M.J."/>
            <person name="Kadowaki T."/>
            <person name="McGarry J.W."/>
            <person name="Darby A.C."/>
            <person name="Makepeace B.L."/>
        </authorList>
    </citation>
    <scope>NUCLEOTIDE SEQUENCE [LARGE SCALE GENOMIC DNA]</scope>
    <source>
        <strain evidence="3">UoL-UT</strain>
    </source>
</reference>
<dbReference type="PANTHER" id="PTHR24253:SF153">
    <property type="entry name" value="SERINE PROTEASE HEPSIN"/>
    <property type="match status" value="1"/>
</dbReference>
<organism evidence="3 4">
    <name type="scientific">Leptotrombidium deliense</name>
    <dbReference type="NCBI Taxonomy" id="299467"/>
    <lineage>
        <taxon>Eukaryota</taxon>
        <taxon>Metazoa</taxon>
        <taxon>Ecdysozoa</taxon>
        <taxon>Arthropoda</taxon>
        <taxon>Chelicerata</taxon>
        <taxon>Arachnida</taxon>
        <taxon>Acari</taxon>
        <taxon>Acariformes</taxon>
        <taxon>Trombidiformes</taxon>
        <taxon>Prostigmata</taxon>
        <taxon>Anystina</taxon>
        <taxon>Parasitengona</taxon>
        <taxon>Trombiculoidea</taxon>
        <taxon>Trombiculidae</taxon>
        <taxon>Leptotrombidium</taxon>
    </lineage>
</organism>
<dbReference type="PROSITE" id="PS50240">
    <property type="entry name" value="TRYPSIN_DOM"/>
    <property type="match status" value="1"/>
</dbReference>
<dbReference type="STRING" id="299467.A0A443RXU3"/>
<dbReference type="PRINTS" id="PR00722">
    <property type="entry name" value="CHYMOTRYPSIN"/>
</dbReference>
<evidence type="ECO:0000259" key="2">
    <source>
        <dbReference type="PROSITE" id="PS50240"/>
    </source>
</evidence>
<proteinExistence type="predicted"/>
<dbReference type="EMBL" id="NCKV01021101">
    <property type="protein sequence ID" value="RWS19978.1"/>
    <property type="molecule type" value="Genomic_DNA"/>
</dbReference>
<dbReference type="VEuPathDB" id="VectorBase:LDEU012062"/>
<dbReference type="OrthoDB" id="6515605at2759"/>
<dbReference type="InterPro" id="IPR043504">
    <property type="entry name" value="Peptidase_S1_PA_chymotrypsin"/>
</dbReference>
<dbReference type="AlphaFoldDB" id="A0A443RXU3"/>
<feature type="domain" description="Peptidase S1" evidence="2">
    <location>
        <begin position="19"/>
        <end position="142"/>
    </location>
</feature>
<comment type="caution">
    <text evidence="3">The sequence shown here is derived from an EMBL/GenBank/DDBJ whole genome shotgun (WGS) entry which is preliminary data.</text>
</comment>
<protein>
    <submittedName>
        <fullName evidence="3">Serine protease 42-like protein</fullName>
    </submittedName>
</protein>
<dbReference type="InterPro" id="IPR018114">
    <property type="entry name" value="TRYPSIN_HIS"/>
</dbReference>
<dbReference type="SMART" id="SM00020">
    <property type="entry name" value="Tryp_SPc"/>
    <property type="match status" value="1"/>
</dbReference>
<keyword evidence="4" id="KW-1185">Reference proteome</keyword>
<sequence>MHNEKIYKDCGDEQSVRSIIPDKQVKKGEYPWTTLLQIKEENGFSECGGTVINNRYILTAAHCCETATEVKVGFGYDFSNHILVEKIILHPAYNAADYHDHDIALLRLETSMTFTESLKPICLPPSTLDTSGDLRGIGWHLT</sequence>
<dbReference type="InterPro" id="IPR009003">
    <property type="entry name" value="Peptidase_S1_PA"/>
</dbReference>
<gene>
    <name evidence="3" type="ORF">B4U80_12178</name>
</gene>
<keyword evidence="3" id="KW-0645">Protease</keyword>
<dbReference type="SUPFAM" id="SSF50494">
    <property type="entry name" value="Trypsin-like serine proteases"/>
    <property type="match status" value="1"/>
</dbReference>
<dbReference type="Gene3D" id="2.40.10.10">
    <property type="entry name" value="Trypsin-like serine proteases"/>
    <property type="match status" value="1"/>
</dbReference>
<evidence type="ECO:0000313" key="4">
    <source>
        <dbReference type="Proteomes" id="UP000288716"/>
    </source>
</evidence>
<dbReference type="GO" id="GO:0004252">
    <property type="term" value="F:serine-type endopeptidase activity"/>
    <property type="evidence" value="ECO:0007669"/>
    <property type="project" value="InterPro"/>
</dbReference>
<dbReference type="InterPro" id="IPR001254">
    <property type="entry name" value="Trypsin_dom"/>
</dbReference>
<name>A0A443RXU3_9ACAR</name>
<dbReference type="Pfam" id="PF00089">
    <property type="entry name" value="Trypsin"/>
    <property type="match status" value="1"/>
</dbReference>
<accession>A0A443RXU3</accession>
<keyword evidence="1" id="KW-1015">Disulfide bond</keyword>
<dbReference type="GO" id="GO:0006508">
    <property type="term" value="P:proteolysis"/>
    <property type="evidence" value="ECO:0007669"/>
    <property type="project" value="UniProtKB-KW"/>
</dbReference>
<dbReference type="PROSITE" id="PS00134">
    <property type="entry name" value="TRYPSIN_HIS"/>
    <property type="match status" value="1"/>
</dbReference>
<dbReference type="FunFam" id="2.40.10.10:FF:000068">
    <property type="entry name" value="transmembrane protease serine 2"/>
    <property type="match status" value="1"/>
</dbReference>
<evidence type="ECO:0000256" key="1">
    <source>
        <dbReference type="ARBA" id="ARBA00023157"/>
    </source>
</evidence>
<evidence type="ECO:0000313" key="3">
    <source>
        <dbReference type="EMBL" id="RWS19978.1"/>
    </source>
</evidence>